<accession>A0A540VCF6</accession>
<comment type="caution">
    <text evidence="7">The sequence shown here is derived from an EMBL/GenBank/DDBJ whole genome shotgun (WGS) entry which is preliminary data.</text>
</comment>
<dbReference type="Pfam" id="PF03160">
    <property type="entry name" value="Calx-beta"/>
    <property type="match status" value="2"/>
</dbReference>
<dbReference type="Proteomes" id="UP000317371">
    <property type="component" value="Unassembled WGS sequence"/>
</dbReference>
<dbReference type="InterPro" id="IPR059226">
    <property type="entry name" value="Choice_anch_Q_dom"/>
</dbReference>
<reference evidence="7 8" key="1">
    <citation type="submission" date="2019-06" db="EMBL/GenBank/DDBJ databases">
        <title>Genome sequence of Litorilinea aerophila BAA-2444.</title>
        <authorList>
            <person name="Maclea K.S."/>
            <person name="Maurais E.G."/>
            <person name="Iannazzi L.C."/>
        </authorList>
    </citation>
    <scope>NUCLEOTIDE SEQUENCE [LARGE SCALE GENOMIC DNA]</scope>
    <source>
        <strain evidence="7 8">ATCC BAA-2444</strain>
    </source>
</reference>
<feature type="domain" description="Cyclic nucleotide-binding" evidence="6">
    <location>
        <begin position="59"/>
        <end position="129"/>
    </location>
</feature>
<evidence type="ECO:0000313" key="7">
    <source>
        <dbReference type="EMBL" id="TQE94449.1"/>
    </source>
</evidence>
<evidence type="ECO:0000256" key="4">
    <source>
        <dbReference type="ARBA" id="ARBA00023065"/>
    </source>
</evidence>
<dbReference type="InterPro" id="IPR051171">
    <property type="entry name" value="CaCA"/>
</dbReference>
<keyword evidence="2" id="KW-0677">Repeat</keyword>
<feature type="region of interest" description="Disordered" evidence="5">
    <location>
        <begin position="1"/>
        <end position="39"/>
    </location>
</feature>
<feature type="compositionally biased region" description="Polar residues" evidence="5">
    <location>
        <begin position="333"/>
        <end position="349"/>
    </location>
</feature>
<keyword evidence="8" id="KW-1185">Reference proteome</keyword>
<protein>
    <recommendedName>
        <fullName evidence="6">Cyclic nucleotide-binding domain-containing protein</fullName>
    </recommendedName>
</protein>
<organism evidence="7 8">
    <name type="scientific">Litorilinea aerophila</name>
    <dbReference type="NCBI Taxonomy" id="1204385"/>
    <lineage>
        <taxon>Bacteria</taxon>
        <taxon>Bacillati</taxon>
        <taxon>Chloroflexota</taxon>
        <taxon>Caldilineae</taxon>
        <taxon>Caldilineales</taxon>
        <taxon>Caldilineaceae</taxon>
        <taxon>Litorilinea</taxon>
    </lineage>
</organism>
<dbReference type="InterPro" id="IPR006626">
    <property type="entry name" value="PbH1"/>
</dbReference>
<evidence type="ECO:0000313" key="8">
    <source>
        <dbReference type="Proteomes" id="UP000317371"/>
    </source>
</evidence>
<dbReference type="GO" id="GO:0016020">
    <property type="term" value="C:membrane"/>
    <property type="evidence" value="ECO:0007669"/>
    <property type="project" value="InterPro"/>
</dbReference>
<sequence>MSTLPPATMATTAGRQARPAPPSPRPWTRLPTGIPSRSQRVTYPEHDIEITKALTLNGAGNTIVDAGAQGRAFYVTASPVVIAGVQVQNGLADGPEDLFTDVGGAMLIGSVAFLTLQNVTLVDNQARVAGGGIYNLGALVLENTQVLSNTTAGDGGGLYNANQGVITITHSLLAHNTADGFFGGGIYAGGQSVRIEDTTVAGNRTGSYGGGLAVFTNDALILDRVTLSGNHADSGAGLYAQLGAITATNITVSGNNATRNFSGIYLVGANSSLSLQNSTIAHNTRTSTAGTGVNGVNAANGAVATLVNTILDDNQDNNCSRFSPPTSLGYNLSSDGSCGLNQSGDQPSTDPRLGPLADNGGWAPTHSLLPGSPAIDGGDNAQCPSLDARGVARPYDGNGDGSALCDVGAVEARHQVSIADTAIREGNAGTATAVFTVTLAPASTQTVQVSYATADGTALAGVDYAPAAGVLTFNPGETERTIPVAILGDVEDELDETLTVQLSAAVNADLLDAQATGAIIDDDGLAVLSIADQTVLEGNRGAQSMAFVVTLSPASASMVTVAYATADGSATAGSDYTATSGVLTFAPGETSHVVTVDILGDHVDEGSEESLVVQLSTPANATLGDGEAVGVITDDDTARLRIEFGPRVTEGDTGVTPAVFTVTLTTPAAFPVTVEYATSDGFQGAVAGEDYQATSGTLTIPPGQTIAHIDVPVYGDVRPESDEIFRLTLSNPSPAIALETNATQATIWNDDGFQIFLPVITR</sequence>
<keyword evidence="1" id="KW-0732">Signal</keyword>
<proteinExistence type="predicted"/>
<dbReference type="InterPro" id="IPR000595">
    <property type="entry name" value="cNMP-bd_dom"/>
</dbReference>
<feature type="region of interest" description="Disordered" evidence="5">
    <location>
        <begin position="333"/>
        <end position="382"/>
    </location>
</feature>
<evidence type="ECO:0000256" key="5">
    <source>
        <dbReference type="SAM" id="MobiDB-lite"/>
    </source>
</evidence>
<dbReference type="InterPro" id="IPR011050">
    <property type="entry name" value="Pectin_lyase_fold/virulence"/>
</dbReference>
<keyword evidence="3" id="KW-0106">Calcium</keyword>
<dbReference type="InParanoid" id="A0A540VCF6"/>
<dbReference type="NCBIfam" id="NF041518">
    <property type="entry name" value="choice_anch_Q"/>
    <property type="match status" value="1"/>
</dbReference>
<dbReference type="SUPFAM" id="SSF51126">
    <property type="entry name" value="Pectin lyase-like"/>
    <property type="match status" value="1"/>
</dbReference>
<dbReference type="SMART" id="SM00710">
    <property type="entry name" value="PbH1"/>
    <property type="match status" value="4"/>
</dbReference>
<dbReference type="PANTHER" id="PTHR11878:SF65">
    <property type="entry name" value="NA_CA-EXCHANGE PROTEIN, ISOFORM G"/>
    <property type="match status" value="1"/>
</dbReference>
<dbReference type="PANTHER" id="PTHR11878">
    <property type="entry name" value="SODIUM/CALCIUM EXCHANGER"/>
    <property type="match status" value="1"/>
</dbReference>
<dbReference type="GO" id="GO:0007154">
    <property type="term" value="P:cell communication"/>
    <property type="evidence" value="ECO:0007669"/>
    <property type="project" value="InterPro"/>
</dbReference>
<feature type="compositionally biased region" description="Polar residues" evidence="5">
    <location>
        <begin position="1"/>
        <end position="11"/>
    </location>
</feature>
<keyword evidence="4" id="KW-0813">Transport</keyword>
<dbReference type="Gene3D" id="2.60.40.2030">
    <property type="match status" value="3"/>
</dbReference>
<dbReference type="InterPro" id="IPR003644">
    <property type="entry name" value="Calx_beta"/>
</dbReference>
<name>A0A540VCF6_9CHLR</name>
<evidence type="ECO:0000259" key="6">
    <source>
        <dbReference type="PROSITE" id="PS50042"/>
    </source>
</evidence>
<dbReference type="EMBL" id="VIGC01000024">
    <property type="protein sequence ID" value="TQE94449.1"/>
    <property type="molecule type" value="Genomic_DNA"/>
</dbReference>
<dbReference type="GO" id="GO:0030001">
    <property type="term" value="P:metal ion transport"/>
    <property type="evidence" value="ECO:0007669"/>
    <property type="project" value="TreeGrafter"/>
</dbReference>
<evidence type="ECO:0000256" key="2">
    <source>
        <dbReference type="ARBA" id="ARBA00022737"/>
    </source>
</evidence>
<dbReference type="SUPFAM" id="SSF141072">
    <property type="entry name" value="CalX-like"/>
    <property type="match status" value="3"/>
</dbReference>
<dbReference type="PROSITE" id="PS50042">
    <property type="entry name" value="CNMP_BINDING_3"/>
    <property type="match status" value="1"/>
</dbReference>
<dbReference type="AlphaFoldDB" id="A0A540VCF6"/>
<dbReference type="InterPro" id="IPR038081">
    <property type="entry name" value="CalX-like_sf"/>
</dbReference>
<gene>
    <name evidence="7" type="ORF">FKZ61_17110</name>
</gene>
<evidence type="ECO:0000256" key="1">
    <source>
        <dbReference type="ARBA" id="ARBA00022729"/>
    </source>
</evidence>
<keyword evidence="4" id="KW-0406">Ion transport</keyword>
<evidence type="ECO:0000256" key="3">
    <source>
        <dbReference type="ARBA" id="ARBA00022837"/>
    </source>
</evidence>
<dbReference type="OrthoDB" id="143000at2"/>
<dbReference type="SMART" id="SM00237">
    <property type="entry name" value="Calx_beta"/>
    <property type="match status" value="3"/>
</dbReference>